<name>A0ABP5CV62_9ACTN</name>
<accession>A0ABP5CV62</accession>
<sequence length="460" mass="49014">MAVSVFDLFSIGIGPSSSHTVGPMRAARMFVKRLDNEDLLPKVARVRAELFGSLGATGHGHGTPKAVLLGLEGQMPATVDVRGVEPDLERIRTSGRLRLLGAERGDATEVAFSEDRDLVLHRRKSLPYHSNGMQLFAYDEDGEPLMSKTYYSVGGGFVVDEDAVGADRVVLDDTVLKYPFRTGAELLELTGQTGYSVSGLMLENELAWRTEDEVRAGLLEIWRVMRECVASGIATEGILPGGLKVRRRAPGIARTLRAEGNREMHANEWATLWAMAVNEENAAGGRVVTAPTNGAAGIIPAVLHYYVNFVPDADEDGVVRFLLAAGAVGMLFKENASISGAEVGCQGEVGSACSMAAAGLAEVLGGTPEQVENAAEIGMEHNLGLTCDPIGGLVQIPCIERNGMAAVKAVTAARMALRGDGKHHVSLDKVIKTMKDTGRDMSVKYKETARGGLAVNVIEC</sequence>
<dbReference type="NCBIfam" id="TIGR00720">
    <property type="entry name" value="sda_mono"/>
    <property type="match status" value="1"/>
</dbReference>
<dbReference type="InterPro" id="IPR004644">
    <property type="entry name" value="Fe-S_L-Ser_mono"/>
</dbReference>
<evidence type="ECO:0000256" key="3">
    <source>
        <dbReference type="ARBA" id="ARBA00008636"/>
    </source>
</evidence>
<keyword evidence="5 11" id="KW-0004">4Fe-4S</keyword>
<keyword evidence="15" id="KW-1185">Reference proteome</keyword>
<comment type="cofactor">
    <cofactor evidence="1 11">
        <name>[4Fe-4S] cluster</name>
        <dbReference type="ChEBI" id="CHEBI:49883"/>
    </cofactor>
</comment>
<reference evidence="15" key="1">
    <citation type="journal article" date="2019" name="Int. J. Syst. Evol. Microbiol.">
        <title>The Global Catalogue of Microorganisms (GCM) 10K type strain sequencing project: providing services to taxonomists for standard genome sequencing and annotation.</title>
        <authorList>
            <consortium name="The Broad Institute Genomics Platform"/>
            <consortium name="The Broad Institute Genome Sequencing Center for Infectious Disease"/>
            <person name="Wu L."/>
            <person name="Ma J."/>
        </authorList>
    </citation>
    <scope>NUCLEOTIDE SEQUENCE [LARGE SCALE GENOMIC DNA]</scope>
    <source>
        <strain evidence="15">JCM 16013</strain>
    </source>
</reference>
<dbReference type="InterPro" id="IPR051318">
    <property type="entry name" value="Fe-S_L-Ser"/>
</dbReference>
<protein>
    <recommendedName>
        <fullName evidence="11">L-serine dehydratase</fullName>
        <ecNumber evidence="11">4.3.1.17</ecNumber>
    </recommendedName>
</protein>
<evidence type="ECO:0000256" key="5">
    <source>
        <dbReference type="ARBA" id="ARBA00022485"/>
    </source>
</evidence>
<evidence type="ECO:0000256" key="11">
    <source>
        <dbReference type="RuleBase" id="RU366059"/>
    </source>
</evidence>
<evidence type="ECO:0000256" key="1">
    <source>
        <dbReference type="ARBA" id="ARBA00001966"/>
    </source>
</evidence>
<evidence type="ECO:0000256" key="4">
    <source>
        <dbReference type="ARBA" id="ARBA00022432"/>
    </source>
</evidence>
<dbReference type="PANTHER" id="PTHR30182">
    <property type="entry name" value="L-SERINE DEHYDRATASE"/>
    <property type="match status" value="1"/>
</dbReference>
<evidence type="ECO:0000313" key="14">
    <source>
        <dbReference type="EMBL" id="GAA1968574.1"/>
    </source>
</evidence>
<dbReference type="InterPro" id="IPR005130">
    <property type="entry name" value="Ser_deHydtase-like_asu"/>
</dbReference>
<evidence type="ECO:0000313" key="15">
    <source>
        <dbReference type="Proteomes" id="UP001499854"/>
    </source>
</evidence>
<comment type="catalytic activity">
    <reaction evidence="10 11">
        <text>L-serine = pyruvate + NH4(+)</text>
        <dbReference type="Rhea" id="RHEA:19169"/>
        <dbReference type="ChEBI" id="CHEBI:15361"/>
        <dbReference type="ChEBI" id="CHEBI:28938"/>
        <dbReference type="ChEBI" id="CHEBI:33384"/>
        <dbReference type="EC" id="4.3.1.17"/>
    </reaction>
</comment>
<comment type="similarity">
    <text evidence="3 11">Belongs to the iron-sulfur dependent L-serine dehydratase family.</text>
</comment>
<proteinExistence type="inferred from homology"/>
<keyword evidence="6 11" id="KW-0479">Metal-binding</keyword>
<comment type="caution">
    <text evidence="14">The sequence shown here is derived from an EMBL/GenBank/DDBJ whole genome shotgun (WGS) entry which is preliminary data.</text>
</comment>
<keyword evidence="4 11" id="KW-0312">Gluconeogenesis</keyword>
<keyword evidence="9 11" id="KW-0456">Lyase</keyword>
<dbReference type="Pfam" id="PF03315">
    <property type="entry name" value="SDH_beta"/>
    <property type="match status" value="1"/>
</dbReference>
<evidence type="ECO:0000259" key="12">
    <source>
        <dbReference type="Pfam" id="PF03313"/>
    </source>
</evidence>
<dbReference type="Gene3D" id="3.30.1330.90">
    <property type="entry name" value="D-3-phosphoglycerate dehydrogenase, domain 3"/>
    <property type="match status" value="1"/>
</dbReference>
<evidence type="ECO:0000256" key="7">
    <source>
        <dbReference type="ARBA" id="ARBA00023004"/>
    </source>
</evidence>
<evidence type="ECO:0000256" key="10">
    <source>
        <dbReference type="ARBA" id="ARBA00049406"/>
    </source>
</evidence>
<dbReference type="PANTHER" id="PTHR30182:SF1">
    <property type="entry name" value="L-SERINE DEHYDRATASE 1"/>
    <property type="match status" value="1"/>
</dbReference>
<evidence type="ECO:0000256" key="6">
    <source>
        <dbReference type="ARBA" id="ARBA00022723"/>
    </source>
</evidence>
<dbReference type="SUPFAM" id="SSF143548">
    <property type="entry name" value="Serine metabolism enzymes domain"/>
    <property type="match status" value="1"/>
</dbReference>
<evidence type="ECO:0000256" key="2">
    <source>
        <dbReference type="ARBA" id="ARBA00004742"/>
    </source>
</evidence>
<evidence type="ECO:0000256" key="9">
    <source>
        <dbReference type="ARBA" id="ARBA00023239"/>
    </source>
</evidence>
<keyword evidence="8 11" id="KW-0411">Iron-sulfur</keyword>
<organism evidence="14 15">
    <name type="scientific">Catenulispora subtropica</name>
    <dbReference type="NCBI Taxonomy" id="450798"/>
    <lineage>
        <taxon>Bacteria</taxon>
        <taxon>Bacillati</taxon>
        <taxon>Actinomycetota</taxon>
        <taxon>Actinomycetes</taxon>
        <taxon>Catenulisporales</taxon>
        <taxon>Catenulisporaceae</taxon>
        <taxon>Catenulispora</taxon>
    </lineage>
</organism>
<keyword evidence="7 11" id="KW-0408">Iron</keyword>
<evidence type="ECO:0000259" key="13">
    <source>
        <dbReference type="Pfam" id="PF03315"/>
    </source>
</evidence>
<feature type="domain" description="Serine dehydratase-like alpha subunit" evidence="12">
    <location>
        <begin position="193"/>
        <end position="454"/>
    </location>
</feature>
<dbReference type="EC" id="4.3.1.17" evidence="11"/>
<dbReference type="InterPro" id="IPR005131">
    <property type="entry name" value="Ser_deHydtase_bsu"/>
</dbReference>
<evidence type="ECO:0000256" key="8">
    <source>
        <dbReference type="ARBA" id="ARBA00023014"/>
    </source>
</evidence>
<feature type="domain" description="Serine dehydratase beta chain" evidence="13">
    <location>
        <begin position="4"/>
        <end position="162"/>
    </location>
</feature>
<comment type="pathway">
    <text evidence="2">Carbohydrate biosynthesis; gluconeogenesis.</text>
</comment>
<dbReference type="InterPro" id="IPR029009">
    <property type="entry name" value="ASB_dom_sf"/>
</dbReference>
<dbReference type="Pfam" id="PF03313">
    <property type="entry name" value="SDH_alpha"/>
    <property type="match status" value="1"/>
</dbReference>
<dbReference type="RefSeq" id="WP_344657503.1">
    <property type="nucleotide sequence ID" value="NZ_BAAAQM010000014.1"/>
</dbReference>
<gene>
    <name evidence="14" type="ORF">GCM10009838_28820</name>
</gene>
<dbReference type="Proteomes" id="UP001499854">
    <property type="component" value="Unassembled WGS sequence"/>
</dbReference>
<dbReference type="EMBL" id="BAAAQM010000014">
    <property type="protein sequence ID" value="GAA1968574.1"/>
    <property type="molecule type" value="Genomic_DNA"/>
</dbReference>